<evidence type="ECO:0000313" key="4">
    <source>
        <dbReference type="EMBL" id="PPK71019.1"/>
    </source>
</evidence>
<evidence type="ECO:0000259" key="3">
    <source>
        <dbReference type="Pfam" id="PF20789"/>
    </source>
</evidence>
<dbReference type="EMBL" id="PTIX01000001">
    <property type="protein sequence ID" value="PPK71019.1"/>
    <property type="molecule type" value="Genomic_DNA"/>
</dbReference>
<protein>
    <submittedName>
        <fullName evidence="4">Thioesterase superfamily protein</fullName>
    </submittedName>
</protein>
<accession>A0A2S6H0L2</accession>
<dbReference type="InterPro" id="IPR049449">
    <property type="entry name" value="TesB_ACOT8-like_N"/>
</dbReference>
<dbReference type="Pfam" id="PF13622">
    <property type="entry name" value="4HBT_3"/>
    <property type="match status" value="1"/>
</dbReference>
<dbReference type="InterPro" id="IPR049450">
    <property type="entry name" value="ACOT8-like_C"/>
</dbReference>
<dbReference type="Proteomes" id="UP000239203">
    <property type="component" value="Unassembled WGS sequence"/>
</dbReference>
<sequence length="262" mass="27690">MSFYEPLGGDRYWSTTHTAGPWTARSQHLGPPSALLARALEALPSAVPTLITRVTVEILGPVPVADVEVTAAIERPGRSVELLRAELRANDRVAARAAAWRVATADTSAVATGDDVPPLAPPESGTPISRPEGWGPGYLDALEWRSLKGSLGEPGPATIWARQLVPLVPGETPTGLQRLLTVADSGSGASGSLDPREWWFINTELTVHLTRHPVGEWIGLDAHSILGPSGTGLALSTLHDEQGAAARGAQALMVRKREPEKG</sequence>
<organism evidence="4 5">
    <name type="scientific">Actinokineospora auranticolor</name>
    <dbReference type="NCBI Taxonomy" id="155976"/>
    <lineage>
        <taxon>Bacteria</taxon>
        <taxon>Bacillati</taxon>
        <taxon>Actinomycetota</taxon>
        <taxon>Actinomycetes</taxon>
        <taxon>Pseudonocardiales</taxon>
        <taxon>Pseudonocardiaceae</taxon>
        <taxon>Actinokineospora</taxon>
    </lineage>
</organism>
<name>A0A2S6H0L2_9PSEU</name>
<comment type="caution">
    <text evidence="4">The sequence shown here is derived from an EMBL/GenBank/DDBJ whole genome shotgun (WGS) entry which is preliminary data.</text>
</comment>
<dbReference type="OrthoDB" id="1413770at2"/>
<dbReference type="Gene3D" id="2.40.160.210">
    <property type="entry name" value="Acyl-CoA thioesterase, double hotdog domain"/>
    <property type="match status" value="1"/>
</dbReference>
<dbReference type="SUPFAM" id="SSF54637">
    <property type="entry name" value="Thioesterase/thiol ester dehydrase-isomerase"/>
    <property type="match status" value="2"/>
</dbReference>
<evidence type="ECO:0000256" key="1">
    <source>
        <dbReference type="SAM" id="MobiDB-lite"/>
    </source>
</evidence>
<keyword evidence="5" id="KW-1185">Reference proteome</keyword>
<dbReference type="AlphaFoldDB" id="A0A2S6H0L2"/>
<feature type="domain" description="Acyl-CoA thioesterase-like C-terminal" evidence="3">
    <location>
        <begin position="122"/>
        <end position="254"/>
    </location>
</feature>
<dbReference type="RefSeq" id="WP_104475968.1">
    <property type="nucleotide sequence ID" value="NZ_CP154825.1"/>
</dbReference>
<evidence type="ECO:0000259" key="2">
    <source>
        <dbReference type="Pfam" id="PF13622"/>
    </source>
</evidence>
<gene>
    <name evidence="4" type="ORF">CLV40_101205</name>
</gene>
<evidence type="ECO:0000313" key="5">
    <source>
        <dbReference type="Proteomes" id="UP000239203"/>
    </source>
</evidence>
<feature type="region of interest" description="Disordered" evidence="1">
    <location>
        <begin position="111"/>
        <end position="133"/>
    </location>
</feature>
<reference evidence="4 5" key="1">
    <citation type="submission" date="2018-02" db="EMBL/GenBank/DDBJ databases">
        <title>Genomic Encyclopedia of Archaeal and Bacterial Type Strains, Phase II (KMG-II): from individual species to whole genera.</title>
        <authorList>
            <person name="Goeker M."/>
        </authorList>
    </citation>
    <scope>NUCLEOTIDE SEQUENCE [LARGE SCALE GENOMIC DNA]</scope>
    <source>
        <strain evidence="4 5">YU 961-1</strain>
    </source>
</reference>
<feature type="domain" description="Acyl-CoA thioesterase-like N-terminal HotDog" evidence="2">
    <location>
        <begin position="19"/>
        <end position="101"/>
    </location>
</feature>
<dbReference type="Pfam" id="PF20789">
    <property type="entry name" value="4HBT_3C"/>
    <property type="match status" value="1"/>
</dbReference>
<dbReference type="InterPro" id="IPR029069">
    <property type="entry name" value="HotDog_dom_sf"/>
</dbReference>
<dbReference type="InterPro" id="IPR042171">
    <property type="entry name" value="Acyl-CoA_hotdog"/>
</dbReference>
<proteinExistence type="predicted"/>